<evidence type="ECO:0000313" key="2">
    <source>
        <dbReference type="Proteomes" id="UP000002630"/>
    </source>
</evidence>
<keyword evidence="2" id="KW-1185">Reference proteome</keyword>
<dbReference type="InParanoid" id="D7FLW8"/>
<name>D7FLW8_ECTSI</name>
<gene>
    <name evidence="1" type="ORF">Esi_0161_0014</name>
</gene>
<dbReference type="EMBL" id="FN649760">
    <property type="protein sequence ID" value="CBJ29764.1"/>
    <property type="molecule type" value="Genomic_DNA"/>
</dbReference>
<accession>D7FLW8</accession>
<evidence type="ECO:0000313" key="1">
    <source>
        <dbReference type="EMBL" id="CBJ29764.1"/>
    </source>
</evidence>
<proteinExistence type="predicted"/>
<reference evidence="1 2" key="1">
    <citation type="journal article" date="2010" name="Nature">
        <title>The Ectocarpus genome and the independent evolution of multicellularity in brown algae.</title>
        <authorList>
            <person name="Cock J.M."/>
            <person name="Sterck L."/>
            <person name="Rouze P."/>
            <person name="Scornet D."/>
            <person name="Allen A.E."/>
            <person name="Amoutzias G."/>
            <person name="Anthouard V."/>
            <person name="Artiguenave F."/>
            <person name="Aury J.M."/>
            <person name="Badger J.H."/>
            <person name="Beszteri B."/>
            <person name="Billiau K."/>
            <person name="Bonnet E."/>
            <person name="Bothwell J.H."/>
            <person name="Bowler C."/>
            <person name="Boyen C."/>
            <person name="Brownlee C."/>
            <person name="Carrano C.J."/>
            <person name="Charrier B."/>
            <person name="Cho G.Y."/>
            <person name="Coelho S.M."/>
            <person name="Collen J."/>
            <person name="Corre E."/>
            <person name="Da Silva C."/>
            <person name="Delage L."/>
            <person name="Delaroque N."/>
            <person name="Dittami S.M."/>
            <person name="Doulbeau S."/>
            <person name="Elias M."/>
            <person name="Farnham G."/>
            <person name="Gachon C.M."/>
            <person name="Gschloessl B."/>
            <person name="Heesch S."/>
            <person name="Jabbari K."/>
            <person name="Jubin C."/>
            <person name="Kawai H."/>
            <person name="Kimura K."/>
            <person name="Kloareg B."/>
            <person name="Kupper F.C."/>
            <person name="Lang D."/>
            <person name="Le Bail A."/>
            <person name="Leblanc C."/>
            <person name="Lerouge P."/>
            <person name="Lohr M."/>
            <person name="Lopez P.J."/>
            <person name="Martens C."/>
            <person name="Maumus F."/>
            <person name="Michel G."/>
            <person name="Miranda-Saavedra D."/>
            <person name="Morales J."/>
            <person name="Moreau H."/>
            <person name="Motomura T."/>
            <person name="Nagasato C."/>
            <person name="Napoli C.A."/>
            <person name="Nelson D.R."/>
            <person name="Nyvall-Collen P."/>
            <person name="Peters A.F."/>
            <person name="Pommier C."/>
            <person name="Potin P."/>
            <person name="Poulain J."/>
            <person name="Quesneville H."/>
            <person name="Read B."/>
            <person name="Rensing S.A."/>
            <person name="Ritter A."/>
            <person name="Rousvoal S."/>
            <person name="Samanta M."/>
            <person name="Samson G."/>
            <person name="Schroeder D.C."/>
            <person name="Segurens B."/>
            <person name="Strittmatter M."/>
            <person name="Tonon T."/>
            <person name="Tregear J.W."/>
            <person name="Valentin K."/>
            <person name="von Dassow P."/>
            <person name="Yamagishi T."/>
            <person name="Van de Peer Y."/>
            <person name="Wincker P."/>
        </authorList>
    </citation>
    <scope>NUCLEOTIDE SEQUENCE [LARGE SCALE GENOMIC DNA]</scope>
    <source>
        <strain evidence="2">Ec32 / CCAP1310/4</strain>
    </source>
</reference>
<organism evidence="1 2">
    <name type="scientific">Ectocarpus siliculosus</name>
    <name type="common">Brown alga</name>
    <name type="synonym">Conferva siliculosa</name>
    <dbReference type="NCBI Taxonomy" id="2880"/>
    <lineage>
        <taxon>Eukaryota</taxon>
        <taxon>Sar</taxon>
        <taxon>Stramenopiles</taxon>
        <taxon>Ochrophyta</taxon>
        <taxon>PX clade</taxon>
        <taxon>Phaeophyceae</taxon>
        <taxon>Ectocarpales</taxon>
        <taxon>Ectocarpaceae</taxon>
        <taxon>Ectocarpus</taxon>
    </lineage>
</organism>
<sequence>MLNNPSAARVLGADAMAAGARGILIRDAENWVGLQQIVAEDAEATAEMAPAESTAVEGVPRVHKGTGCASRRCQRYVCSLRGQSCLTMKAQFQRGKRGRRPWLRVTLS</sequence>
<protein>
    <submittedName>
        <fullName evidence="1">Uncharacterized protein</fullName>
    </submittedName>
</protein>
<dbReference type="AlphaFoldDB" id="D7FLW8"/>
<dbReference type="Proteomes" id="UP000002630">
    <property type="component" value="Unassembled WGS sequence"/>
</dbReference>